<reference evidence="2 3" key="1">
    <citation type="journal article" date="2021" name="Elife">
        <title>Chloroplast acquisition without the gene transfer in kleptoplastic sea slugs, Plakobranchus ocellatus.</title>
        <authorList>
            <person name="Maeda T."/>
            <person name="Takahashi S."/>
            <person name="Yoshida T."/>
            <person name="Shimamura S."/>
            <person name="Takaki Y."/>
            <person name="Nagai Y."/>
            <person name="Toyoda A."/>
            <person name="Suzuki Y."/>
            <person name="Arimoto A."/>
            <person name="Ishii H."/>
            <person name="Satoh N."/>
            <person name="Nishiyama T."/>
            <person name="Hasebe M."/>
            <person name="Maruyama T."/>
            <person name="Minagawa J."/>
            <person name="Obokata J."/>
            <person name="Shigenobu S."/>
        </authorList>
    </citation>
    <scope>NUCLEOTIDE SEQUENCE [LARGE SCALE GENOMIC DNA]</scope>
</reference>
<gene>
    <name evidence="2" type="ORF">PoB_000648300</name>
</gene>
<dbReference type="EMBL" id="BLXT01000759">
    <property type="protein sequence ID" value="GFN79977.1"/>
    <property type="molecule type" value="Genomic_DNA"/>
</dbReference>
<protein>
    <submittedName>
        <fullName evidence="2">Uncharacterized protein</fullName>
    </submittedName>
</protein>
<name>A0AAV3YC20_9GAST</name>
<feature type="region of interest" description="Disordered" evidence="1">
    <location>
        <begin position="1"/>
        <end position="43"/>
    </location>
</feature>
<keyword evidence="3" id="KW-1185">Reference proteome</keyword>
<dbReference type="Proteomes" id="UP000735302">
    <property type="component" value="Unassembled WGS sequence"/>
</dbReference>
<comment type="caution">
    <text evidence="2">The sequence shown here is derived from an EMBL/GenBank/DDBJ whole genome shotgun (WGS) entry which is preliminary data.</text>
</comment>
<evidence type="ECO:0000313" key="3">
    <source>
        <dbReference type="Proteomes" id="UP000735302"/>
    </source>
</evidence>
<feature type="compositionally biased region" description="Polar residues" evidence="1">
    <location>
        <begin position="1"/>
        <end position="36"/>
    </location>
</feature>
<organism evidence="2 3">
    <name type="scientific">Plakobranchus ocellatus</name>
    <dbReference type="NCBI Taxonomy" id="259542"/>
    <lineage>
        <taxon>Eukaryota</taxon>
        <taxon>Metazoa</taxon>
        <taxon>Spiralia</taxon>
        <taxon>Lophotrochozoa</taxon>
        <taxon>Mollusca</taxon>
        <taxon>Gastropoda</taxon>
        <taxon>Heterobranchia</taxon>
        <taxon>Euthyneura</taxon>
        <taxon>Panpulmonata</taxon>
        <taxon>Sacoglossa</taxon>
        <taxon>Placobranchoidea</taxon>
        <taxon>Plakobranchidae</taxon>
        <taxon>Plakobranchus</taxon>
    </lineage>
</organism>
<dbReference type="AlphaFoldDB" id="A0AAV3YC20"/>
<sequence length="96" mass="10459">MVSFGSSASMQPFHSSALQKRSSSPAKLSRNNSSTAFEEKTGPAGLQSLSSRFESAELNDNAIHLILNSWGPKELNHTVHILRNGCTKLLPTIYQT</sequence>
<evidence type="ECO:0000256" key="1">
    <source>
        <dbReference type="SAM" id="MobiDB-lite"/>
    </source>
</evidence>
<evidence type="ECO:0000313" key="2">
    <source>
        <dbReference type="EMBL" id="GFN79977.1"/>
    </source>
</evidence>
<proteinExistence type="predicted"/>
<accession>A0AAV3YC20</accession>